<dbReference type="HOGENOM" id="CLU_1458609_0_0_9"/>
<dbReference type="SUPFAM" id="SSF47413">
    <property type="entry name" value="lambda repressor-like DNA-binding domains"/>
    <property type="match status" value="1"/>
</dbReference>
<dbReference type="GO" id="GO:0003677">
    <property type="term" value="F:DNA binding"/>
    <property type="evidence" value="ECO:0007669"/>
    <property type="project" value="UniProtKB-KW"/>
</dbReference>
<dbReference type="InterPro" id="IPR001387">
    <property type="entry name" value="Cro/C1-type_HTH"/>
</dbReference>
<evidence type="ECO:0000256" key="1">
    <source>
        <dbReference type="ARBA" id="ARBA00023125"/>
    </source>
</evidence>
<name>C9L3R5_BLAHA</name>
<protein>
    <submittedName>
        <fullName evidence="3">DNA-binding helix-turn-helix protein</fullName>
    </submittedName>
</protein>
<proteinExistence type="predicted"/>
<dbReference type="STRING" id="537007.BLAHAN_04035"/>
<dbReference type="InterPro" id="IPR010982">
    <property type="entry name" value="Lambda_DNA-bd_dom_sf"/>
</dbReference>
<gene>
    <name evidence="3" type="ORF">BLAHAN_04035</name>
</gene>
<dbReference type="eggNOG" id="COG1476">
    <property type="taxonomic scope" value="Bacteria"/>
</dbReference>
<evidence type="ECO:0000313" key="3">
    <source>
        <dbReference type="EMBL" id="EEX23249.1"/>
    </source>
</evidence>
<accession>C9L3R5</accession>
<evidence type="ECO:0000313" key="4">
    <source>
        <dbReference type="Proteomes" id="UP000003755"/>
    </source>
</evidence>
<dbReference type="PROSITE" id="PS50943">
    <property type="entry name" value="HTH_CROC1"/>
    <property type="match status" value="1"/>
</dbReference>
<dbReference type="Proteomes" id="UP000003755">
    <property type="component" value="Unassembled WGS sequence"/>
</dbReference>
<dbReference type="SMART" id="SM00530">
    <property type="entry name" value="HTH_XRE"/>
    <property type="match status" value="1"/>
</dbReference>
<evidence type="ECO:0000259" key="2">
    <source>
        <dbReference type="PROSITE" id="PS50943"/>
    </source>
</evidence>
<keyword evidence="4" id="KW-1185">Reference proteome</keyword>
<dbReference type="PANTHER" id="PTHR46558:SF13">
    <property type="entry name" value="HTH-TYPE TRANSCRIPTIONAL REGULATOR IMMR"/>
    <property type="match status" value="1"/>
</dbReference>
<sequence length="185" mass="21413">MVFSEQLSKLRKEANLTQEDLAEKCDVSRQAVAKWEGGESLPDVYKISQIAKTFEVSLEELIWGKDRQDSQMSIARDIYMQFIDNMESFQYDAYSSSIGLLKKLKTSIRKSRIVFKKEIVDGLLAQLDDFGIYYGDVWCKDEYQSIFADVESNGHEVKKKIYMDKIMPHKVEAVENLLADYLELP</sequence>
<dbReference type="Pfam" id="PF01381">
    <property type="entry name" value="HTH_3"/>
    <property type="match status" value="1"/>
</dbReference>
<dbReference type="RefSeq" id="WP_003019301.1">
    <property type="nucleotide sequence ID" value="NZ_CP022413.2"/>
</dbReference>
<dbReference type="AlphaFoldDB" id="C9L3R5"/>
<comment type="caution">
    <text evidence="3">The sequence shown here is derived from an EMBL/GenBank/DDBJ whole genome shotgun (WGS) entry which is preliminary data.</text>
</comment>
<keyword evidence="1 3" id="KW-0238">DNA-binding</keyword>
<dbReference type="PANTHER" id="PTHR46558">
    <property type="entry name" value="TRACRIPTIONAL REGULATORY PROTEIN-RELATED-RELATED"/>
    <property type="match status" value="1"/>
</dbReference>
<reference evidence="3" key="1">
    <citation type="submission" date="2009-09" db="EMBL/GenBank/DDBJ databases">
        <authorList>
            <person name="Weinstock G."/>
            <person name="Sodergren E."/>
            <person name="Clifton S."/>
            <person name="Fulton L."/>
            <person name="Fulton B."/>
            <person name="Courtney L."/>
            <person name="Fronick C."/>
            <person name="Harrison M."/>
            <person name="Strong C."/>
            <person name="Farmer C."/>
            <person name="Delahaunty K."/>
            <person name="Markovic C."/>
            <person name="Hall O."/>
            <person name="Minx P."/>
            <person name="Tomlinson C."/>
            <person name="Mitreva M."/>
            <person name="Nelson J."/>
            <person name="Hou S."/>
            <person name="Wollam A."/>
            <person name="Pepin K.H."/>
            <person name="Johnson M."/>
            <person name="Bhonagiri V."/>
            <person name="Nash W.E."/>
            <person name="Warren W."/>
            <person name="Chinwalla A."/>
            <person name="Mardis E.R."/>
            <person name="Wilson R.K."/>
        </authorList>
    </citation>
    <scope>NUCLEOTIDE SEQUENCE [LARGE SCALE GENOMIC DNA]</scope>
    <source>
        <strain evidence="3">DSM 20583</strain>
    </source>
</reference>
<organism evidence="3 4">
    <name type="scientific">Blautia hansenii DSM 20583</name>
    <dbReference type="NCBI Taxonomy" id="537007"/>
    <lineage>
        <taxon>Bacteria</taxon>
        <taxon>Bacillati</taxon>
        <taxon>Bacillota</taxon>
        <taxon>Clostridia</taxon>
        <taxon>Lachnospirales</taxon>
        <taxon>Lachnospiraceae</taxon>
        <taxon>Blautia</taxon>
    </lineage>
</organism>
<feature type="domain" description="HTH cro/C1-type" evidence="2">
    <location>
        <begin position="7"/>
        <end position="61"/>
    </location>
</feature>
<dbReference type="EMBL" id="ABYU02000002">
    <property type="protein sequence ID" value="EEX23249.1"/>
    <property type="molecule type" value="Genomic_DNA"/>
</dbReference>
<dbReference type="CDD" id="cd00093">
    <property type="entry name" value="HTH_XRE"/>
    <property type="match status" value="1"/>
</dbReference>
<dbReference type="KEGG" id="bhan:CGC63_06015"/>
<dbReference type="Gene3D" id="1.10.260.40">
    <property type="entry name" value="lambda repressor-like DNA-binding domains"/>
    <property type="match status" value="1"/>
</dbReference>